<dbReference type="STRING" id="857340.A0A086T3D8"/>
<protein>
    <submittedName>
        <fullName evidence="3">ATPase family AAA domain-containing protein 3B-like protein</fullName>
    </submittedName>
</protein>
<evidence type="ECO:0000313" key="4">
    <source>
        <dbReference type="Proteomes" id="UP000029964"/>
    </source>
</evidence>
<proteinExistence type="predicted"/>
<feature type="compositionally biased region" description="Acidic residues" evidence="1">
    <location>
        <begin position="816"/>
        <end position="835"/>
    </location>
</feature>
<name>A0A086T3D8_HAPC1</name>
<feature type="region of interest" description="Disordered" evidence="1">
    <location>
        <begin position="803"/>
        <end position="835"/>
    </location>
</feature>
<dbReference type="GO" id="GO:0016887">
    <property type="term" value="F:ATP hydrolysis activity"/>
    <property type="evidence" value="ECO:0007669"/>
    <property type="project" value="InterPro"/>
</dbReference>
<comment type="caution">
    <text evidence="3">The sequence shown here is derived from an EMBL/GenBank/DDBJ whole genome shotgun (WGS) entry which is preliminary data.</text>
</comment>
<evidence type="ECO:0000259" key="2">
    <source>
        <dbReference type="SMART" id="SM00382"/>
    </source>
</evidence>
<accession>A0A086T3D8</accession>
<evidence type="ECO:0000313" key="3">
    <source>
        <dbReference type="EMBL" id="KFH43870.1"/>
    </source>
</evidence>
<dbReference type="InterPro" id="IPR003593">
    <property type="entry name" value="AAA+_ATPase"/>
</dbReference>
<organism evidence="3 4">
    <name type="scientific">Hapsidospora chrysogenum (strain ATCC 11550 / CBS 779.69 / DSM 880 / IAM 14645 / JCM 23072 / IMI 49137)</name>
    <name type="common">Acremonium chrysogenum</name>
    <dbReference type="NCBI Taxonomy" id="857340"/>
    <lineage>
        <taxon>Eukaryota</taxon>
        <taxon>Fungi</taxon>
        <taxon>Dikarya</taxon>
        <taxon>Ascomycota</taxon>
        <taxon>Pezizomycotina</taxon>
        <taxon>Sordariomycetes</taxon>
        <taxon>Hypocreomycetidae</taxon>
        <taxon>Hypocreales</taxon>
        <taxon>Bionectriaceae</taxon>
        <taxon>Hapsidospora</taxon>
    </lineage>
</organism>
<dbReference type="InterPro" id="IPR003959">
    <property type="entry name" value="ATPase_AAA_core"/>
</dbReference>
<keyword evidence="4" id="KW-1185">Reference proteome</keyword>
<sequence length="835" mass="94494">MADVADVTDAVHVLDDDCSSVTSYSIPPPPPPPRNWIDQKYPKFVPKEQLKVDGKTPDVIHSLEYIGWRNTTVAFRQSVNPFKTIPDLQSLQDGKKPAGDKEEKSIERPVIEILTKVYSRRSPPRPLPHGRGVRNQSGRPITSAFELEPGPYDGYYSDEDYRPAVPDSSNSDVNDPVMVVWSAHLQNALKAVVGYYPNFKLVGPSPHIPAPYRVLYHHRAELARYRDNQPTCHSPEYAAITAKHIDVLLRFLDVENGREIRREEELHRLENPMATFDYFWLLLRPGTIVFAKRYDIWTPYLISSADRTQQRHRTEDEYKINVWNLESNGTKVERFMESFTVAPWLGEQAISSLPVVPAQFWKEDLEKQGGVSMRAKAITEGKLYWELLKGPRYMEYDGLLVNSSAGNRNASGPTGFMSGRVICDASGFDKYLNQAPDMAHRMTGACRNPPPQPPLPPKDHLPKSLPRCGCEVCVENRPEVASPSQYVGFEDLDPQKDMPPSNSDLFYMLLSKTIPGFILGSRRWGHLHVQNLKDVKSDKEAFKSLVIDEEIKLTVKALIGRFATGSEAGISPWGNDFIKNKGEGRIFLLHGEPGVGKTCTAECIAELTGRPLIALTAGDISVDAFRVELNLNYFLELGQRYGALVLLDEADVYLERRRSKDIARNGLVSVFLRALEYYSGCIVISTNRVRSFDAAFMSRIHVALHYQNLRDEDRELIWANNFDRLDRDSAGRVHVSVAAREYVWHSSDVRSLRWNGREIRNAMQTALALAESEAQEDGLERTTLSEKHIRAVVKMSRSFKDYISRSNPQDVQGYDGDGDDAYEDEDEDGEEDDDE</sequence>
<feature type="region of interest" description="Disordered" evidence="1">
    <location>
        <begin position="121"/>
        <end position="149"/>
    </location>
</feature>
<dbReference type="Gene3D" id="3.40.50.300">
    <property type="entry name" value="P-loop containing nucleotide triphosphate hydrolases"/>
    <property type="match status" value="1"/>
</dbReference>
<dbReference type="Proteomes" id="UP000029964">
    <property type="component" value="Unassembled WGS sequence"/>
</dbReference>
<dbReference type="CDD" id="cd19481">
    <property type="entry name" value="RecA-like_protease"/>
    <property type="match status" value="1"/>
</dbReference>
<dbReference type="SUPFAM" id="SSF52540">
    <property type="entry name" value="P-loop containing nucleoside triphosphate hydrolases"/>
    <property type="match status" value="1"/>
</dbReference>
<dbReference type="HOGENOM" id="CLU_004471_6_0_1"/>
<reference evidence="4" key="1">
    <citation type="journal article" date="2014" name="Genome Announc.">
        <title>Genome sequence and annotation of Acremonium chrysogenum, producer of the beta-lactam antibiotic cephalosporin C.</title>
        <authorList>
            <person name="Terfehr D."/>
            <person name="Dahlmann T.A."/>
            <person name="Specht T."/>
            <person name="Zadra I."/>
            <person name="Kuernsteiner H."/>
            <person name="Kueck U."/>
        </authorList>
    </citation>
    <scope>NUCLEOTIDE SEQUENCE [LARGE SCALE GENOMIC DNA]</scope>
    <source>
        <strain evidence="4">ATCC 11550 / CBS 779.69 / DSM 880 / IAM 14645 / JCM 23072 / IMI 49137</strain>
    </source>
</reference>
<gene>
    <name evidence="3" type="ORF">ACRE_053920</name>
</gene>
<dbReference type="Pfam" id="PF00004">
    <property type="entry name" value="AAA"/>
    <property type="match status" value="1"/>
</dbReference>
<dbReference type="PANTHER" id="PTHR46411">
    <property type="entry name" value="FAMILY ATPASE, PUTATIVE-RELATED"/>
    <property type="match status" value="1"/>
</dbReference>
<dbReference type="OrthoDB" id="10042665at2759"/>
<dbReference type="PANTHER" id="PTHR46411:SF2">
    <property type="entry name" value="AAA+ ATPASE DOMAIN-CONTAINING PROTEIN"/>
    <property type="match status" value="1"/>
</dbReference>
<dbReference type="Pfam" id="PF22942">
    <property type="entry name" value="DUF7025"/>
    <property type="match status" value="1"/>
</dbReference>
<dbReference type="SMART" id="SM00382">
    <property type="entry name" value="AAA"/>
    <property type="match status" value="1"/>
</dbReference>
<evidence type="ECO:0000256" key="1">
    <source>
        <dbReference type="SAM" id="MobiDB-lite"/>
    </source>
</evidence>
<dbReference type="InterPro" id="IPR027417">
    <property type="entry name" value="P-loop_NTPase"/>
</dbReference>
<dbReference type="AlphaFoldDB" id="A0A086T3D8"/>
<dbReference type="Pfam" id="PF23232">
    <property type="entry name" value="AAA_lid_13"/>
    <property type="match status" value="1"/>
</dbReference>
<feature type="domain" description="AAA+ ATPase" evidence="2">
    <location>
        <begin position="583"/>
        <end position="710"/>
    </location>
</feature>
<dbReference type="EMBL" id="JPKY01000060">
    <property type="protein sequence ID" value="KFH43870.1"/>
    <property type="molecule type" value="Genomic_DNA"/>
</dbReference>
<dbReference type="InterPro" id="IPR056599">
    <property type="entry name" value="AAA_lid_fung"/>
</dbReference>
<dbReference type="InterPro" id="IPR054289">
    <property type="entry name" value="DUF7025"/>
</dbReference>
<dbReference type="GO" id="GO:0005524">
    <property type="term" value="F:ATP binding"/>
    <property type="evidence" value="ECO:0007669"/>
    <property type="project" value="InterPro"/>
</dbReference>